<dbReference type="Pfam" id="PF25183">
    <property type="entry name" value="OMP_b-brl_4"/>
    <property type="match status" value="1"/>
</dbReference>
<name>A0A7W8E877_9BACT</name>
<comment type="caution">
    <text evidence="6">The sequence shown here is derived from an EMBL/GenBank/DDBJ whole genome shotgun (WGS) entry which is preliminary data.</text>
</comment>
<dbReference type="InterPro" id="IPR057601">
    <property type="entry name" value="Oar-like_b-barrel"/>
</dbReference>
<accession>A0A7W8E877</accession>
<dbReference type="Proteomes" id="UP000584867">
    <property type="component" value="Unassembled WGS sequence"/>
</dbReference>
<comment type="subcellular location">
    <subcellularLocation>
        <location evidence="1">Cell outer membrane</location>
    </subcellularLocation>
</comment>
<dbReference type="GO" id="GO:0009279">
    <property type="term" value="C:cell outer membrane"/>
    <property type="evidence" value="ECO:0007669"/>
    <property type="project" value="UniProtKB-SubCell"/>
</dbReference>
<dbReference type="InterPro" id="IPR036942">
    <property type="entry name" value="Beta-barrel_TonB_sf"/>
</dbReference>
<evidence type="ECO:0000256" key="1">
    <source>
        <dbReference type="ARBA" id="ARBA00004442"/>
    </source>
</evidence>
<reference evidence="6 7" key="1">
    <citation type="submission" date="2020-08" db="EMBL/GenBank/DDBJ databases">
        <title>Genomic Encyclopedia of Type Strains, Phase IV (KMG-V): Genome sequencing to study the core and pangenomes of soil and plant-associated prokaryotes.</title>
        <authorList>
            <person name="Whitman W."/>
        </authorList>
    </citation>
    <scope>NUCLEOTIDE SEQUENCE [LARGE SCALE GENOMIC DNA]</scope>
    <source>
        <strain evidence="6 7">X5P3</strain>
    </source>
</reference>
<feature type="chain" id="PRO_5030745056" description="TonB-dependent transporter Oar-like beta-barrel domain-containing protein" evidence="4">
    <location>
        <begin position="28"/>
        <end position="1256"/>
    </location>
</feature>
<protein>
    <recommendedName>
        <fullName evidence="5">TonB-dependent transporter Oar-like beta-barrel domain-containing protein</fullName>
    </recommendedName>
</protein>
<dbReference type="InterPro" id="IPR008969">
    <property type="entry name" value="CarboxyPept-like_regulatory"/>
</dbReference>
<evidence type="ECO:0000313" key="6">
    <source>
        <dbReference type="EMBL" id="MBB5062356.1"/>
    </source>
</evidence>
<dbReference type="RefSeq" id="WP_184252838.1">
    <property type="nucleotide sequence ID" value="NZ_JACHIO010000002.1"/>
</dbReference>
<dbReference type="AlphaFoldDB" id="A0A7W8E877"/>
<dbReference type="SUPFAM" id="SSF56935">
    <property type="entry name" value="Porins"/>
    <property type="match status" value="1"/>
</dbReference>
<sequence>MQTRSIRYSTTLFLAFLFAVGAPWLLAQTNTTELSGTVTDATGAILPEVSVSLSNEATGSVQNTQTKSKGEFSFEQIPPGTYDVKVVAPGFAELDQKVELLVSTPVKLTFKMTVGTNEVVNVETSLSEVNTTDATLGKAFNSAQVQNLPYLANNVTYLLSLQPGVLALDSGSQTGGLNADPRTGIVNGARQDQSNISLDGVDNNDQVFGYAFNGALRSTRDSVEEFRVTTTNANADSGRSSGAQVSLVTRSGTNKFHGSAYEYYRDPGTTSNNWFIKQAQVSSGEPNIAAKVLEHTYGASLGLPILKDKLFFFGAYEGFKQASDVPVGETVPSIIGGGGLVTGNVTYEACPSSANCQNGTAHKTLTPADIAQLDGRALDSACNPASLCTAPSTNAAAVAYFKQFPIANSNGAGDGYNTGGYNFTSPAPVHQITNIARLDYTISSRQTLFVRGNLQSDNQATPLQFPGLPAAANIFGDSKGIAAGHTWSINDNMTNNFRYGFVRMGSATRGTGSLPNVKFGAFDNLNATTTTTIYDVVTNNIVDDFTYVKGRHTIQVGANFQILSNGEYFDAPLVATANVSPNLLATAAIANQGGSLDPAAFACADCGTVSAAFSNFYNNAIISNVGAIETATSGTEFEVKNGSLNPLGAGVIPTHTFRNLEQEYYVQDQWKATSRFTLTVGLRYVHLGVPYEKNGQQIAPTISADTFLADRTAAAEAGTAYTTRIAFRASGSPNGQPNFWTPQNLNFAPRIAFAYATPDNKTSVRGGFALAYDHFGAGVIDSYQSNPQSLLSLSQTNLATYTDINSNPRFTGYHDVPTVPGATGSLTLPYTPADSPFTFDYSINDHQKTPYAETFNLTLEHQLPHSLDVTASYVGRLGRHLFANLDIAQPTNLYDPASGQSYFQAATAYDKMVDAGVGAANVPDTGYFHNIFPNFSYNGYKGAQAYYAVFANNRGNETNVLFQADTDPTASPSGQSFRYFFPQTSSIFVQSSIGTSNYNALQLSVRQALKYGLEYDVNYTYSKSMDEGSDPERNGTTGSPIINTFGRHQMYGVSDFDVRHNLTANYSIPLPFGKGTPFLNKGGLLDRLVGGFQLNGVVHYSTGFPFSATASGNWGTNFAFSSNMVETAPIPTGGHHYVASNQTETALNGITSQQAHANLRFAYVGDSGQRNNFRSDGYLSIDDGLSKSFHTFGEQRLRISAEIFNVINTNRFGIVQNDGTSSNFGVYQNQPAVSTGGPGSLLLQPRQMQFSGKYIF</sequence>
<evidence type="ECO:0000256" key="2">
    <source>
        <dbReference type="ARBA" id="ARBA00023136"/>
    </source>
</evidence>
<gene>
    <name evidence="6" type="ORF">HDF15_000683</name>
</gene>
<dbReference type="Gene3D" id="2.60.40.1120">
    <property type="entry name" value="Carboxypeptidase-like, regulatory domain"/>
    <property type="match status" value="1"/>
</dbReference>
<evidence type="ECO:0000313" key="7">
    <source>
        <dbReference type="Proteomes" id="UP000584867"/>
    </source>
</evidence>
<dbReference type="SUPFAM" id="SSF49464">
    <property type="entry name" value="Carboxypeptidase regulatory domain-like"/>
    <property type="match status" value="1"/>
</dbReference>
<dbReference type="EMBL" id="JACHIO010000002">
    <property type="protein sequence ID" value="MBB5062356.1"/>
    <property type="molecule type" value="Genomic_DNA"/>
</dbReference>
<keyword evidence="4" id="KW-0732">Signal</keyword>
<keyword evidence="3" id="KW-0998">Cell outer membrane</keyword>
<dbReference type="Gene3D" id="2.40.170.20">
    <property type="entry name" value="TonB-dependent receptor, beta-barrel domain"/>
    <property type="match status" value="1"/>
</dbReference>
<evidence type="ECO:0000256" key="3">
    <source>
        <dbReference type="ARBA" id="ARBA00023237"/>
    </source>
</evidence>
<keyword evidence="2" id="KW-0472">Membrane</keyword>
<feature type="domain" description="TonB-dependent transporter Oar-like beta-barrel" evidence="5">
    <location>
        <begin position="248"/>
        <end position="1249"/>
    </location>
</feature>
<evidence type="ECO:0000259" key="5">
    <source>
        <dbReference type="Pfam" id="PF25183"/>
    </source>
</evidence>
<proteinExistence type="predicted"/>
<feature type="signal peptide" evidence="4">
    <location>
        <begin position="1"/>
        <end position="27"/>
    </location>
</feature>
<organism evidence="6 7">
    <name type="scientific">Granulicella mallensis</name>
    <dbReference type="NCBI Taxonomy" id="940614"/>
    <lineage>
        <taxon>Bacteria</taxon>
        <taxon>Pseudomonadati</taxon>
        <taxon>Acidobacteriota</taxon>
        <taxon>Terriglobia</taxon>
        <taxon>Terriglobales</taxon>
        <taxon>Acidobacteriaceae</taxon>
        <taxon>Granulicella</taxon>
    </lineage>
</organism>
<evidence type="ECO:0000256" key="4">
    <source>
        <dbReference type="SAM" id="SignalP"/>
    </source>
</evidence>
<dbReference type="Pfam" id="PF13620">
    <property type="entry name" value="CarboxypepD_reg"/>
    <property type="match status" value="1"/>
</dbReference>